<evidence type="ECO:0000313" key="3">
    <source>
        <dbReference type="Proteomes" id="UP000000496"/>
    </source>
</evidence>
<dbReference type="AlphaFoldDB" id="F8L5G7"/>
<proteinExistence type="predicted"/>
<dbReference type="KEGG" id="sng:SNE_A14560"/>
<sequence>MTKEKYSESKILKFAEKDSTASEKTNRQENKGNFSFNAVNQTEVAKESEIQEATNQNLTSLLNSNQSVLQGHLD</sequence>
<protein>
    <submittedName>
        <fullName evidence="2">Uncharacterized protein</fullName>
    </submittedName>
</protein>
<keyword evidence="3" id="KW-1185">Reference proteome</keyword>
<dbReference type="RefSeq" id="WP_013943799.1">
    <property type="nucleotide sequence ID" value="NC_015713.1"/>
</dbReference>
<dbReference type="EMBL" id="FR872582">
    <property type="protein sequence ID" value="CCB89333.1"/>
    <property type="molecule type" value="Genomic_DNA"/>
</dbReference>
<name>F8L5G7_SIMNZ</name>
<evidence type="ECO:0000256" key="1">
    <source>
        <dbReference type="SAM" id="MobiDB-lite"/>
    </source>
</evidence>
<gene>
    <name evidence="2" type="ordered locus">SNE_A14560</name>
</gene>
<evidence type="ECO:0000313" key="2">
    <source>
        <dbReference type="EMBL" id="CCB89333.1"/>
    </source>
</evidence>
<reference evidence="2 3" key="2">
    <citation type="journal article" date="2011" name="Mol. Biol. Evol.">
        <title>Unity in variety--the pan-genome of the Chlamydiae.</title>
        <authorList>
            <person name="Collingro A."/>
            <person name="Tischler P."/>
            <person name="Weinmaier T."/>
            <person name="Penz T."/>
            <person name="Heinz E."/>
            <person name="Brunham R.C."/>
            <person name="Read T.D."/>
            <person name="Bavoil P.M."/>
            <person name="Sachse K."/>
            <person name="Kahane S."/>
            <person name="Friedman M.G."/>
            <person name="Rattei T."/>
            <person name="Myers G.S."/>
            <person name="Horn M."/>
        </authorList>
    </citation>
    <scope>NUCLEOTIDE SEQUENCE [LARGE SCALE GENOMIC DNA]</scope>
    <source>
        <strain evidence="3">ATCC VR-1471 / Z</strain>
    </source>
</reference>
<dbReference type="HOGENOM" id="CLU_2685844_0_0_0"/>
<accession>F8L5G7</accession>
<feature type="compositionally biased region" description="Basic and acidic residues" evidence="1">
    <location>
        <begin position="17"/>
        <end position="30"/>
    </location>
</feature>
<reference key="1">
    <citation type="journal article" date="2011" name="Mol. Biol. Evol.">
        <title>Unity in variety -- the pan-genome of the Chlamydiae.</title>
        <authorList>
            <person name="Collingro A."/>
            <person name="Tischler P."/>
            <person name="Weinmaier T."/>
            <person name="Penz T."/>
            <person name="Heinz E."/>
            <person name="Brunham R.C."/>
            <person name="Read T.D."/>
            <person name="Bavoil P.M."/>
            <person name="Sachse K."/>
            <person name="Kahane S."/>
            <person name="Friedman M.G."/>
            <person name="Rattei T."/>
            <person name="Myers G.S.A."/>
            <person name="Horn M."/>
        </authorList>
    </citation>
    <scope>NUCLEOTIDE SEQUENCE</scope>
    <source>
        <strain>Z</strain>
    </source>
</reference>
<organism evidence="2 3">
    <name type="scientific">Simkania negevensis (strain ATCC VR-1471 / DSM 27360 / Z)</name>
    <dbReference type="NCBI Taxonomy" id="331113"/>
    <lineage>
        <taxon>Bacteria</taxon>
        <taxon>Pseudomonadati</taxon>
        <taxon>Chlamydiota</taxon>
        <taxon>Chlamydiia</taxon>
        <taxon>Parachlamydiales</taxon>
        <taxon>Simkaniaceae</taxon>
        <taxon>Simkania</taxon>
    </lineage>
</organism>
<dbReference type="Proteomes" id="UP000000496">
    <property type="component" value="Chromosome gsn.131"/>
</dbReference>
<feature type="region of interest" description="Disordered" evidence="1">
    <location>
        <begin position="17"/>
        <end position="36"/>
    </location>
</feature>